<dbReference type="InterPro" id="IPR011250">
    <property type="entry name" value="OMP/PagP_B-barrel"/>
</dbReference>
<name>A0A1Y3QWJ2_9BACT</name>
<evidence type="ECO:0000313" key="2">
    <source>
        <dbReference type="EMBL" id="OUN04052.1"/>
    </source>
</evidence>
<gene>
    <name evidence="2" type="ORF">B5G41_06215</name>
</gene>
<dbReference type="AlphaFoldDB" id="A0A1Y3QWJ2"/>
<feature type="signal peptide" evidence="1">
    <location>
        <begin position="1"/>
        <end position="26"/>
    </location>
</feature>
<feature type="chain" id="PRO_5012779603" description="DUF3575 domain-containing protein" evidence="1">
    <location>
        <begin position="27"/>
        <end position="185"/>
    </location>
</feature>
<protein>
    <recommendedName>
        <fullName evidence="4">DUF3575 domain-containing protein</fullName>
    </recommendedName>
</protein>
<evidence type="ECO:0008006" key="4">
    <source>
        <dbReference type="Google" id="ProtNLM"/>
    </source>
</evidence>
<dbReference type="SUPFAM" id="SSF56925">
    <property type="entry name" value="OMPA-like"/>
    <property type="match status" value="1"/>
</dbReference>
<sequence>MKKQRIFITAVLLLAALWGAPRRAAAQIFAVRANALAVCSATLNAGAEAALTDNWSLELSGYWNPVKTASLSMNFHAVQLGGRYWFYESFVGHFLGQHLTYVGYDLGSRTKRYKGHACGLGVSYGYAWMLSKRWNVAVEAGAGLYRTKDTRRDPTVGDWDDEYIYRYRRWTLAPTKLEVSFSYIF</sequence>
<keyword evidence="1" id="KW-0732">Signal</keyword>
<dbReference type="RefSeq" id="WP_087401878.1">
    <property type="nucleotide sequence ID" value="NZ_DAWDON010000008.1"/>
</dbReference>
<proteinExistence type="predicted"/>
<dbReference type="InterPro" id="IPR021958">
    <property type="entry name" value="DUF3575"/>
</dbReference>
<dbReference type="EMBL" id="NFHB01000003">
    <property type="protein sequence ID" value="OUN04052.1"/>
    <property type="molecule type" value="Genomic_DNA"/>
</dbReference>
<evidence type="ECO:0000256" key="1">
    <source>
        <dbReference type="SAM" id="SignalP"/>
    </source>
</evidence>
<organism evidence="2 3">
    <name type="scientific">Alistipes onderdonkii</name>
    <dbReference type="NCBI Taxonomy" id="328813"/>
    <lineage>
        <taxon>Bacteria</taxon>
        <taxon>Pseudomonadati</taxon>
        <taxon>Bacteroidota</taxon>
        <taxon>Bacteroidia</taxon>
        <taxon>Bacteroidales</taxon>
        <taxon>Rikenellaceae</taxon>
        <taxon>Alistipes</taxon>
    </lineage>
</organism>
<comment type="caution">
    <text evidence="2">The sequence shown here is derived from an EMBL/GenBank/DDBJ whole genome shotgun (WGS) entry which is preliminary data.</text>
</comment>
<dbReference type="Proteomes" id="UP000195772">
    <property type="component" value="Unassembled WGS sequence"/>
</dbReference>
<dbReference type="OrthoDB" id="1091815at2"/>
<evidence type="ECO:0000313" key="3">
    <source>
        <dbReference type="Proteomes" id="UP000195772"/>
    </source>
</evidence>
<reference evidence="3" key="1">
    <citation type="submission" date="2017-04" db="EMBL/GenBank/DDBJ databases">
        <title>Function of individual gut microbiota members based on whole genome sequencing of pure cultures obtained from chicken caecum.</title>
        <authorList>
            <person name="Medvecky M."/>
            <person name="Cejkova D."/>
            <person name="Polansky O."/>
            <person name="Karasova D."/>
            <person name="Kubasova T."/>
            <person name="Cizek A."/>
            <person name="Rychlik I."/>
        </authorList>
    </citation>
    <scope>NUCLEOTIDE SEQUENCE [LARGE SCALE GENOMIC DNA]</scope>
    <source>
        <strain evidence="3">An90</strain>
    </source>
</reference>
<dbReference type="Pfam" id="PF12099">
    <property type="entry name" value="DUF3575"/>
    <property type="match status" value="1"/>
</dbReference>
<accession>A0A1Y3QWJ2</accession>